<evidence type="ECO:0000313" key="1">
    <source>
        <dbReference type="EMBL" id="SPF35052.1"/>
    </source>
</evidence>
<gene>
    <name evidence="1" type="ORF">SBA1_1370007</name>
</gene>
<dbReference type="OrthoDB" id="115473at2"/>
<accession>A0A2U3K5X0</accession>
<name>A0A2U3K5X0_9BACT</name>
<proteinExistence type="predicted"/>
<protein>
    <submittedName>
        <fullName evidence="1">Uncharacterized protein</fullName>
    </submittedName>
</protein>
<dbReference type="AlphaFoldDB" id="A0A2U3K5X0"/>
<organism evidence="1 2">
    <name type="scientific">Candidatus Sulfotelmatobacter kueseliae</name>
    <dbReference type="NCBI Taxonomy" id="2042962"/>
    <lineage>
        <taxon>Bacteria</taxon>
        <taxon>Pseudomonadati</taxon>
        <taxon>Acidobacteriota</taxon>
        <taxon>Terriglobia</taxon>
        <taxon>Terriglobales</taxon>
        <taxon>Candidatus Korobacteraceae</taxon>
        <taxon>Candidatus Sulfotelmatobacter</taxon>
    </lineage>
</organism>
<evidence type="ECO:0000313" key="2">
    <source>
        <dbReference type="Proteomes" id="UP000238701"/>
    </source>
</evidence>
<reference evidence="2" key="1">
    <citation type="submission" date="2018-02" db="EMBL/GenBank/DDBJ databases">
        <authorList>
            <person name="Hausmann B."/>
        </authorList>
    </citation>
    <scope>NUCLEOTIDE SEQUENCE [LARGE SCALE GENOMIC DNA]</scope>
    <source>
        <strain evidence="2">Peat soil MAG SbA1</strain>
    </source>
</reference>
<dbReference type="EMBL" id="OMOD01000043">
    <property type="protein sequence ID" value="SPF35052.1"/>
    <property type="molecule type" value="Genomic_DNA"/>
</dbReference>
<dbReference type="Proteomes" id="UP000238701">
    <property type="component" value="Unassembled WGS sequence"/>
</dbReference>
<sequence>MGIQPNFQAVSAGAVLPPLSVKQKFWLATQGSFDYSSFISVGIQAGVEQATKTYPEFRQGAVGYGRYYWHTLADSGIENYLAGAILPAMTHEDPRYYTLYRGGFFRRTNYAFSRLWITKKDRGSRTFNFSEIFGSGVATEISSRYYPPREREASEILERWASQVLNDGVGNVFTEFWPDIHKKFFHRHEATRAQPHESR</sequence>